<gene>
    <name evidence="2" type="ORF">GALMADRAFT_141274</name>
</gene>
<feature type="compositionally biased region" description="Pro residues" evidence="1">
    <location>
        <begin position="462"/>
        <end position="473"/>
    </location>
</feature>
<dbReference type="EMBL" id="KL142382">
    <property type="protein sequence ID" value="KDR74965.1"/>
    <property type="molecule type" value="Genomic_DNA"/>
</dbReference>
<feature type="compositionally biased region" description="Polar residues" evidence="1">
    <location>
        <begin position="385"/>
        <end position="394"/>
    </location>
</feature>
<protein>
    <submittedName>
        <fullName evidence="2">Uncharacterized protein</fullName>
    </submittedName>
</protein>
<evidence type="ECO:0000256" key="1">
    <source>
        <dbReference type="SAM" id="MobiDB-lite"/>
    </source>
</evidence>
<feature type="region of interest" description="Disordered" evidence="1">
    <location>
        <begin position="279"/>
        <end position="308"/>
    </location>
</feature>
<feature type="region of interest" description="Disordered" evidence="1">
    <location>
        <begin position="47"/>
        <end position="96"/>
    </location>
</feature>
<dbReference type="HOGENOM" id="CLU_536406_0_0_1"/>
<organism evidence="2 3">
    <name type="scientific">Galerina marginata (strain CBS 339.88)</name>
    <dbReference type="NCBI Taxonomy" id="685588"/>
    <lineage>
        <taxon>Eukaryota</taxon>
        <taxon>Fungi</taxon>
        <taxon>Dikarya</taxon>
        <taxon>Basidiomycota</taxon>
        <taxon>Agaricomycotina</taxon>
        <taxon>Agaricomycetes</taxon>
        <taxon>Agaricomycetidae</taxon>
        <taxon>Agaricales</taxon>
        <taxon>Agaricineae</taxon>
        <taxon>Strophariaceae</taxon>
        <taxon>Galerina</taxon>
    </lineage>
</organism>
<accession>A0A067SVN8</accession>
<name>A0A067SVN8_GALM3</name>
<dbReference type="STRING" id="685588.A0A067SVN8"/>
<proteinExistence type="predicted"/>
<feature type="region of interest" description="Disordered" evidence="1">
    <location>
        <begin position="434"/>
        <end position="508"/>
    </location>
</feature>
<dbReference type="AlphaFoldDB" id="A0A067SVN8"/>
<feature type="compositionally biased region" description="Low complexity" evidence="1">
    <location>
        <begin position="127"/>
        <end position="138"/>
    </location>
</feature>
<feature type="compositionally biased region" description="Low complexity" evidence="1">
    <location>
        <begin position="474"/>
        <end position="490"/>
    </location>
</feature>
<evidence type="ECO:0000313" key="3">
    <source>
        <dbReference type="Proteomes" id="UP000027222"/>
    </source>
</evidence>
<reference evidence="3" key="1">
    <citation type="journal article" date="2014" name="Proc. Natl. Acad. Sci. U.S.A.">
        <title>Extensive sampling of basidiomycete genomes demonstrates inadequacy of the white-rot/brown-rot paradigm for wood decay fungi.</title>
        <authorList>
            <person name="Riley R."/>
            <person name="Salamov A.A."/>
            <person name="Brown D.W."/>
            <person name="Nagy L.G."/>
            <person name="Floudas D."/>
            <person name="Held B.W."/>
            <person name="Levasseur A."/>
            <person name="Lombard V."/>
            <person name="Morin E."/>
            <person name="Otillar R."/>
            <person name="Lindquist E.A."/>
            <person name="Sun H."/>
            <person name="LaButti K.M."/>
            <person name="Schmutz J."/>
            <person name="Jabbour D."/>
            <person name="Luo H."/>
            <person name="Baker S.E."/>
            <person name="Pisabarro A.G."/>
            <person name="Walton J.D."/>
            <person name="Blanchette R.A."/>
            <person name="Henrissat B."/>
            <person name="Martin F."/>
            <person name="Cullen D."/>
            <person name="Hibbett D.S."/>
            <person name="Grigoriev I.V."/>
        </authorList>
    </citation>
    <scope>NUCLEOTIDE SEQUENCE [LARGE SCALE GENOMIC DNA]</scope>
    <source>
        <strain evidence="3">CBS 339.88</strain>
    </source>
</reference>
<feature type="compositionally biased region" description="Pro residues" evidence="1">
    <location>
        <begin position="496"/>
        <end position="508"/>
    </location>
</feature>
<feature type="compositionally biased region" description="Low complexity" evidence="1">
    <location>
        <begin position="442"/>
        <end position="461"/>
    </location>
</feature>
<evidence type="ECO:0000313" key="2">
    <source>
        <dbReference type="EMBL" id="KDR74965.1"/>
    </source>
</evidence>
<sequence>MNTNPYAPKPPSGTSINIHAMLATLGMSREQFAALSPQDRQIAGAKYMNAAHQQQQQQQQQQPMMPPPRPPTAQGMSRPGTSLAHRSPTIPGDMRPPSRMASFLFYLCCVSDPHPGPERTIHLSQQNPYPNSSNAPNPSVSPPATMGSPYRGAKRKLTGEMVPINMPGSPRIGGGLGLSGMGMPNQGSNVMGPPSLPRSVSNDSMGGMGGMMPNPGINNMNMGMTMNGMNMNPNMMNGQRQSPRPPSSMAMASAIGMGNMGNMNNMNMNMGMSVDTPTRSHIGQSQGLGPQTPMRQGSLPPQSTPTPQAQMQAQGLMRQGSLPPSGSMPMTPQNMNMGMGVGMGGRGNMTPGGGMNMVGGGGSGMNMNNMGMMNAMGMNMNMNMPSSPHPSNLGPQAHPMAPSISAGSLPTSANPPAIPTGIIPLGMQSTLSASGIAPSTSNTSATNLAAPPTPTSTSTPANPNPNNNPPTPPTAIAASTSTTTTTSTNPGLAPLAPSPHPSTQKQPP</sequence>
<feature type="region of interest" description="Disordered" evidence="1">
    <location>
        <begin position="117"/>
        <end position="151"/>
    </location>
</feature>
<feature type="compositionally biased region" description="Low complexity" evidence="1">
    <location>
        <begin position="53"/>
        <end position="63"/>
    </location>
</feature>
<dbReference type="Proteomes" id="UP000027222">
    <property type="component" value="Unassembled WGS sequence"/>
</dbReference>
<feature type="compositionally biased region" description="Polar residues" evidence="1">
    <location>
        <begin position="405"/>
        <end position="414"/>
    </location>
</feature>
<feature type="region of interest" description="Disordered" evidence="1">
    <location>
        <begin position="385"/>
        <end position="421"/>
    </location>
</feature>
<keyword evidence="3" id="KW-1185">Reference proteome</keyword>